<evidence type="ECO:0000259" key="8">
    <source>
        <dbReference type="Pfam" id="PF23559"/>
    </source>
</evidence>
<dbReference type="Gene3D" id="1.20.5.4130">
    <property type="match status" value="1"/>
</dbReference>
<dbReference type="Gene3D" id="3.40.50.300">
    <property type="entry name" value="P-loop containing nucleotide triphosphate hydrolases"/>
    <property type="match status" value="1"/>
</dbReference>
<dbReference type="Gene3D" id="1.10.8.430">
    <property type="entry name" value="Helical domain of apoptotic protease-activating factors"/>
    <property type="match status" value="1"/>
</dbReference>
<dbReference type="Pfam" id="PF00931">
    <property type="entry name" value="NB-ARC"/>
    <property type="match status" value="1"/>
</dbReference>
<keyword evidence="4" id="KW-0067">ATP-binding</keyword>
<accession>A0A6P5RL33</accession>
<dbReference type="SMART" id="SM00367">
    <property type="entry name" value="LRR_CC"/>
    <property type="match status" value="5"/>
</dbReference>
<feature type="domain" description="Disease resistance N-terminal" evidence="7">
    <location>
        <begin position="8"/>
        <end position="89"/>
    </location>
</feature>
<dbReference type="GO" id="GO:0051707">
    <property type="term" value="P:response to other organism"/>
    <property type="evidence" value="ECO:0007669"/>
    <property type="project" value="UniProtKB-ARBA"/>
</dbReference>
<dbReference type="GO" id="GO:0006952">
    <property type="term" value="P:defense response"/>
    <property type="evidence" value="ECO:0007669"/>
    <property type="project" value="UniProtKB-KW"/>
</dbReference>
<feature type="compositionally biased region" description="Polar residues" evidence="5">
    <location>
        <begin position="1197"/>
        <end position="1208"/>
    </location>
</feature>
<dbReference type="SUPFAM" id="SSF52047">
    <property type="entry name" value="RNI-like"/>
    <property type="match status" value="1"/>
</dbReference>
<dbReference type="InterPro" id="IPR055414">
    <property type="entry name" value="LRR_R13L4/SHOC2-like"/>
</dbReference>
<dbReference type="PRINTS" id="PR00364">
    <property type="entry name" value="DISEASERSIST"/>
</dbReference>
<dbReference type="PANTHER" id="PTHR36766:SF59">
    <property type="entry name" value="DISEASE RESISTANCE PROTEIN RGA2-LIKE"/>
    <property type="match status" value="1"/>
</dbReference>
<evidence type="ECO:0000313" key="10">
    <source>
        <dbReference type="Proteomes" id="UP000515124"/>
    </source>
</evidence>
<keyword evidence="1" id="KW-0677">Repeat</keyword>
<evidence type="ECO:0000313" key="11">
    <source>
        <dbReference type="RefSeq" id="XP_021802603.1"/>
    </source>
</evidence>
<dbReference type="InterPro" id="IPR036388">
    <property type="entry name" value="WH-like_DNA-bd_sf"/>
</dbReference>
<dbReference type="KEGG" id="pavi:110746669"/>
<dbReference type="SUPFAM" id="SSF52540">
    <property type="entry name" value="P-loop containing nucleoside triphosphate hydrolases"/>
    <property type="match status" value="1"/>
</dbReference>
<dbReference type="Gene3D" id="3.80.10.10">
    <property type="entry name" value="Ribonuclease Inhibitor"/>
    <property type="match status" value="4"/>
</dbReference>
<dbReference type="InterPro" id="IPR006553">
    <property type="entry name" value="Leu-rich_rpt_Cys-con_subtyp"/>
</dbReference>
<dbReference type="FunFam" id="1.10.10.10:FF:000322">
    <property type="entry name" value="Probable disease resistance protein At1g63360"/>
    <property type="match status" value="1"/>
</dbReference>
<evidence type="ECO:0000259" key="6">
    <source>
        <dbReference type="Pfam" id="PF00931"/>
    </source>
</evidence>
<feature type="domain" description="Disease resistance protein winged helix" evidence="8">
    <location>
        <begin position="434"/>
        <end position="505"/>
    </location>
</feature>
<keyword evidence="2" id="KW-0547">Nucleotide-binding</keyword>
<dbReference type="GO" id="GO:0043531">
    <property type="term" value="F:ADP binding"/>
    <property type="evidence" value="ECO:0007669"/>
    <property type="project" value="InterPro"/>
</dbReference>
<dbReference type="InterPro" id="IPR042197">
    <property type="entry name" value="Apaf_helical"/>
</dbReference>
<evidence type="ECO:0000259" key="9">
    <source>
        <dbReference type="Pfam" id="PF23598"/>
    </source>
</evidence>
<dbReference type="InterPro" id="IPR032675">
    <property type="entry name" value="LRR_dom_sf"/>
</dbReference>
<protein>
    <submittedName>
        <fullName evidence="11">Disease resistance protein RGA3</fullName>
    </submittedName>
</protein>
<dbReference type="Gene3D" id="1.10.10.10">
    <property type="entry name" value="Winged helix-like DNA-binding domain superfamily/Winged helix DNA-binding domain"/>
    <property type="match status" value="1"/>
</dbReference>
<dbReference type="GeneID" id="110746669"/>
<name>A0A6P5RL33_PRUAV</name>
<dbReference type="RefSeq" id="XP_021802603.1">
    <property type="nucleotide sequence ID" value="XM_021946911.1"/>
</dbReference>
<dbReference type="PANTHER" id="PTHR36766">
    <property type="entry name" value="PLANT BROAD-SPECTRUM MILDEW RESISTANCE PROTEIN RPW8"/>
    <property type="match status" value="1"/>
</dbReference>
<dbReference type="Pfam" id="PF23559">
    <property type="entry name" value="WHD_DRP"/>
    <property type="match status" value="1"/>
</dbReference>
<proteinExistence type="predicted"/>
<dbReference type="InterPro" id="IPR027417">
    <property type="entry name" value="P-loop_NTPase"/>
</dbReference>
<dbReference type="GO" id="GO:0005524">
    <property type="term" value="F:ATP binding"/>
    <property type="evidence" value="ECO:0007669"/>
    <property type="project" value="UniProtKB-KW"/>
</dbReference>
<feature type="domain" description="NB-ARC" evidence="6">
    <location>
        <begin position="177"/>
        <end position="352"/>
    </location>
</feature>
<dbReference type="InterPro" id="IPR041118">
    <property type="entry name" value="Rx_N"/>
</dbReference>
<gene>
    <name evidence="11" type="primary">LOC110746669</name>
</gene>
<dbReference type="InterPro" id="IPR058922">
    <property type="entry name" value="WHD_DRP"/>
</dbReference>
<dbReference type="Pfam" id="PF18052">
    <property type="entry name" value="Rx_N"/>
    <property type="match status" value="1"/>
</dbReference>
<evidence type="ECO:0000256" key="1">
    <source>
        <dbReference type="ARBA" id="ARBA00022737"/>
    </source>
</evidence>
<evidence type="ECO:0000256" key="4">
    <source>
        <dbReference type="ARBA" id="ARBA00022840"/>
    </source>
</evidence>
<sequence>MEAAASIVLSPALQVIFDRLASPALEKLADIWGVKDNFHSLRDALMRTQAILQEAEEQQITNKYVRLWLSNLKNAASDAEDLLDFFIPRKSVIQLQKALKRLLENPVSSLTAVFGFPITKGSDAEKIKKALHRLEKTINEGLSTFNFSKPKIYGDRRPGTRESVSCVDYSNIYGRDNEKEQLVKLLLSSETSQDGYATCIPITGIGGIGKTTLAQLAYHDERVSQHFDSRMWIFVSQDFNVKKIMKAAIELATEDKCKSSEMELLQSRLSKLLQKKRYLIVLDDVWTEDQDDWDKLRPLFTAGLNGCKIIVTTRSQKIPLMINFPHSPQFVLNGLTDDDCWSLFKHGAFGREEEEVKYPNLTRIGKEIIKKVGGMPLAAKSLGSSMRPKREERQWLFMRDCELWELDESHHKFFPALMLSLPSHLRQCFAFCSLFPKNYEFKKQKLIHLWMAEGFIPEEGSKRPEDIGDEYFSELLWISFLQEVRLHEGGETIGYKMNDIIYDLARYVAGKEYVVLEQGSPKNWSPAEIRHASVVYRYGAITIPETLYEAKHLRNLLLIGDSGRLENGDKIYSSFQYLRVLDLNNCDVVDLPERLGGLKCLRYLDLSYTRISKLPVNITYLFFLQTLNLICCHNLKSLPFFGSFTSLRHLNLSGCVSLTYMPYGIGSLCQLQTLPLYVASKRSHIGGLHRLQNSLGNLHLLLGLDLYGELNITLLGNITRLANITHLVNTHGELLNKKKNLESLGLYWGLVLQFKDSFAKPPKAPAEVGVSGSHTALQAEKLIEGLQPHENLKNLVINGYPGTKFPDWALPNLVAADFTNCRSCKYLPALGNLLLLKTLSLHGMDGVKKIGREFYGDGIDIWFPSLEELSISDFSNLKEWSSTNDGNAFHRLKKLAVKSCPKLGHIPLPQSLQHLELQDCNPTMVLIADLRLLSVLILDKIPDLVSLPEGLFASASLSSIKILSCPKLHSMPLEMQNLSSLKSLTIRWCEELSSLPQSLQNLTALESLEISNCNCLISLPDCGIGGLGSLRTLSIENCSNLTSLSSSLELLTLLEHLTIMYCPNLGSFPAGVQHLSSLRSLIILSCPWFDSLPEGLQKVRTLHCLEISSCPNLTALPEWFKDLHSLKSLTIYDCPNLTLLPLGFNLLTKLQHLSIQECPELQERCIQGSHEDWLKIAHVPHKYIGPPQVKRPRKESTSGSSYVQASFQ</sequence>
<keyword evidence="3" id="KW-0611">Plant defense</keyword>
<evidence type="ECO:0000256" key="2">
    <source>
        <dbReference type="ARBA" id="ARBA00022741"/>
    </source>
</evidence>
<evidence type="ECO:0000256" key="5">
    <source>
        <dbReference type="SAM" id="MobiDB-lite"/>
    </source>
</evidence>
<reference evidence="11" key="1">
    <citation type="submission" date="2025-08" db="UniProtKB">
        <authorList>
            <consortium name="RefSeq"/>
        </authorList>
    </citation>
    <scope>IDENTIFICATION</scope>
</reference>
<evidence type="ECO:0000256" key="3">
    <source>
        <dbReference type="ARBA" id="ARBA00022821"/>
    </source>
</evidence>
<feature type="region of interest" description="Disordered" evidence="5">
    <location>
        <begin position="1185"/>
        <end position="1208"/>
    </location>
</feature>
<organism evidence="10 11">
    <name type="scientific">Prunus avium</name>
    <name type="common">Cherry</name>
    <name type="synonym">Cerasus avium</name>
    <dbReference type="NCBI Taxonomy" id="42229"/>
    <lineage>
        <taxon>Eukaryota</taxon>
        <taxon>Viridiplantae</taxon>
        <taxon>Streptophyta</taxon>
        <taxon>Embryophyta</taxon>
        <taxon>Tracheophyta</taxon>
        <taxon>Spermatophyta</taxon>
        <taxon>Magnoliopsida</taxon>
        <taxon>eudicotyledons</taxon>
        <taxon>Gunneridae</taxon>
        <taxon>Pentapetalae</taxon>
        <taxon>rosids</taxon>
        <taxon>fabids</taxon>
        <taxon>Rosales</taxon>
        <taxon>Rosaceae</taxon>
        <taxon>Amygdaloideae</taxon>
        <taxon>Amygdaleae</taxon>
        <taxon>Prunus</taxon>
    </lineage>
</organism>
<evidence type="ECO:0000259" key="7">
    <source>
        <dbReference type="Pfam" id="PF18052"/>
    </source>
</evidence>
<dbReference type="Pfam" id="PF23598">
    <property type="entry name" value="LRR_14"/>
    <property type="match status" value="1"/>
</dbReference>
<dbReference type="InterPro" id="IPR002182">
    <property type="entry name" value="NB-ARC"/>
</dbReference>
<dbReference type="FunFam" id="3.40.50.300:FF:001091">
    <property type="entry name" value="Probable disease resistance protein At1g61300"/>
    <property type="match status" value="1"/>
</dbReference>
<dbReference type="SUPFAM" id="SSF52058">
    <property type="entry name" value="L domain-like"/>
    <property type="match status" value="1"/>
</dbReference>
<dbReference type="AlphaFoldDB" id="A0A6P5RL33"/>
<dbReference type="Proteomes" id="UP000515124">
    <property type="component" value="Unplaced"/>
</dbReference>
<keyword evidence="10" id="KW-1185">Reference proteome</keyword>
<feature type="domain" description="Disease resistance R13L4/SHOC-2-like LRR" evidence="9">
    <location>
        <begin position="572"/>
        <end position="733"/>
    </location>
</feature>